<dbReference type="Proteomes" id="UP000490939">
    <property type="component" value="Unassembled WGS sequence"/>
</dbReference>
<dbReference type="EMBL" id="WNWR01000485">
    <property type="protein sequence ID" value="KAE9976909.1"/>
    <property type="molecule type" value="Genomic_DNA"/>
</dbReference>
<evidence type="ECO:0000259" key="2">
    <source>
        <dbReference type="Pfam" id="PF01370"/>
    </source>
</evidence>
<dbReference type="InterPro" id="IPR051207">
    <property type="entry name" value="ComplexI_NDUFA9_subunit"/>
</dbReference>
<gene>
    <name evidence="3" type="ORF">BLS_008464</name>
    <name evidence="4" type="ORF">EG327_007905</name>
    <name evidence="5" type="ORF">EG328_009843</name>
</gene>
<organism evidence="5 6">
    <name type="scientific">Venturia inaequalis</name>
    <name type="common">Apple scab fungus</name>
    <dbReference type="NCBI Taxonomy" id="5025"/>
    <lineage>
        <taxon>Eukaryota</taxon>
        <taxon>Fungi</taxon>
        <taxon>Dikarya</taxon>
        <taxon>Ascomycota</taxon>
        <taxon>Pezizomycotina</taxon>
        <taxon>Dothideomycetes</taxon>
        <taxon>Pleosporomycetidae</taxon>
        <taxon>Venturiales</taxon>
        <taxon>Venturiaceae</taxon>
        <taxon>Venturia</taxon>
    </lineage>
</organism>
<dbReference type="OrthoDB" id="276721at2759"/>
<dbReference type="Gene3D" id="3.40.50.720">
    <property type="entry name" value="NAD(P)-binding Rossmann-like Domain"/>
    <property type="match status" value="1"/>
</dbReference>
<dbReference type="SUPFAM" id="SSF51735">
    <property type="entry name" value="NAD(P)-binding Rossmann-fold domains"/>
    <property type="match status" value="1"/>
</dbReference>
<proteinExistence type="predicted"/>
<name>A0A8H3V998_VENIN</name>
<dbReference type="InterPro" id="IPR036291">
    <property type="entry name" value="NAD(P)-bd_dom_sf"/>
</dbReference>
<dbReference type="PANTHER" id="PTHR12126">
    <property type="entry name" value="NADH-UBIQUINONE OXIDOREDUCTASE 39 KDA SUBUNIT-RELATED"/>
    <property type="match status" value="1"/>
</dbReference>
<dbReference type="EMBL" id="WNWS01000061">
    <property type="protein sequence ID" value="KAE9983503.1"/>
    <property type="molecule type" value="Genomic_DNA"/>
</dbReference>
<evidence type="ECO:0000313" key="7">
    <source>
        <dbReference type="Proteomes" id="UP000490939"/>
    </source>
</evidence>
<dbReference type="Pfam" id="PF01370">
    <property type="entry name" value="Epimerase"/>
    <property type="match status" value="1"/>
</dbReference>
<sequence length="291" mass="31008">MASAVKKKLVVCGGNGFLGSRICKAAVTRGWTVTSISRSGEPTWSSVTASSTPPPWSESVKWHSADILKPSTYKDELQDADAVVHSMGILLEADYKGVLQGKEPIMAGLSRAFSATKKGSQNPLEQREGEDLEPQESDGQITYELMNRDSAIVLAREASSKKVPTFIYISAAAGAPVLPQRYIITKRAAESTIGSSFPSMRSIFIRPGMLYDSSRSITMGLAAITGMGAMANSLVGGRLTWLMGAGGTKPLKADIVAEAVVESVTEEDIKGPVEVPAIEALANKAWRRGML</sequence>
<dbReference type="AlphaFoldDB" id="A0A8H3V998"/>
<dbReference type="GO" id="GO:0005739">
    <property type="term" value="C:mitochondrion"/>
    <property type="evidence" value="ECO:0007669"/>
    <property type="project" value="TreeGrafter"/>
</dbReference>
<keyword evidence="7" id="KW-1185">Reference proteome</keyword>
<accession>A0A8H3V998</accession>
<dbReference type="InterPro" id="IPR001509">
    <property type="entry name" value="Epimerase_deHydtase"/>
</dbReference>
<evidence type="ECO:0000313" key="6">
    <source>
        <dbReference type="Proteomes" id="UP000447873"/>
    </source>
</evidence>
<evidence type="ECO:0000313" key="4">
    <source>
        <dbReference type="EMBL" id="KAE9976909.1"/>
    </source>
</evidence>
<protein>
    <recommendedName>
        <fullName evidence="2">NAD-dependent epimerase/dehydratase domain-containing protein</fullName>
    </recommendedName>
</protein>
<dbReference type="Proteomes" id="UP000447873">
    <property type="component" value="Unassembled WGS sequence"/>
</dbReference>
<dbReference type="EMBL" id="WNWQ01000718">
    <property type="protein sequence ID" value="KAE9964310.1"/>
    <property type="molecule type" value="Genomic_DNA"/>
</dbReference>
<evidence type="ECO:0000313" key="5">
    <source>
        <dbReference type="EMBL" id="KAE9983503.1"/>
    </source>
</evidence>
<feature type="region of interest" description="Disordered" evidence="1">
    <location>
        <begin position="116"/>
        <end position="136"/>
    </location>
</feature>
<dbReference type="PANTHER" id="PTHR12126:SF16">
    <property type="entry name" value="MIOREX COMPLEX COMPONENT 2"/>
    <property type="match status" value="1"/>
</dbReference>
<comment type="caution">
    <text evidence="5">The sequence shown here is derived from an EMBL/GenBank/DDBJ whole genome shotgun (WGS) entry which is preliminary data.</text>
</comment>
<reference evidence="5 6" key="1">
    <citation type="submission" date="2018-12" db="EMBL/GenBank/DDBJ databases">
        <title>Venturia inaequalis Genome Resource.</title>
        <authorList>
            <person name="Lichtner F.J."/>
        </authorList>
    </citation>
    <scope>NUCLEOTIDE SEQUENCE [LARGE SCALE GENOMIC DNA]</scope>
    <source>
        <strain evidence="5 6">120213</strain>
        <strain evidence="3">Bline_iso_100314</strain>
        <strain evidence="4 7">DMI_063113</strain>
    </source>
</reference>
<dbReference type="GO" id="GO:0044877">
    <property type="term" value="F:protein-containing complex binding"/>
    <property type="evidence" value="ECO:0007669"/>
    <property type="project" value="TreeGrafter"/>
</dbReference>
<dbReference type="Proteomes" id="UP000433883">
    <property type="component" value="Unassembled WGS sequence"/>
</dbReference>
<evidence type="ECO:0000256" key="1">
    <source>
        <dbReference type="SAM" id="MobiDB-lite"/>
    </source>
</evidence>
<feature type="domain" description="NAD-dependent epimerase/dehydratase" evidence="2">
    <location>
        <begin position="10"/>
        <end position="86"/>
    </location>
</feature>
<evidence type="ECO:0000313" key="3">
    <source>
        <dbReference type="EMBL" id="KAE9964310.1"/>
    </source>
</evidence>